<dbReference type="EMBL" id="JPSP01000016">
    <property type="protein sequence ID" value="KFF41030.1"/>
    <property type="molecule type" value="Genomic_DNA"/>
</dbReference>
<gene>
    <name evidence="3" type="ORF">ucyna2_01161</name>
</gene>
<feature type="domain" description="PIN" evidence="2">
    <location>
        <begin position="160"/>
        <end position="267"/>
    </location>
</feature>
<dbReference type="InterPro" id="IPR052041">
    <property type="entry name" value="Nucleic_acid_metab_PIN/TRAM"/>
</dbReference>
<dbReference type="Gene3D" id="3.40.50.1010">
    <property type="entry name" value="5'-nuclease"/>
    <property type="match status" value="1"/>
</dbReference>
<dbReference type="PATRIC" id="fig|1527444.3.peg.1108"/>
<dbReference type="Pfam" id="PF01850">
    <property type="entry name" value="PIN"/>
    <property type="match status" value="1"/>
</dbReference>
<feature type="transmembrane region" description="Helical" evidence="1">
    <location>
        <begin position="5"/>
        <end position="22"/>
    </location>
</feature>
<dbReference type="eggNOG" id="COG4956">
    <property type="taxonomic scope" value="Bacteria"/>
</dbReference>
<sequence>MIDIIIITIFILVAAGIGFNSVDLLSSELQKQISDINSLRCLGAFCSSILGLIFGLVAQTTYRHIEAEIKAISIEVVLTRSIGLVIGLIIANLTIAPIFLLPIPQEFTFIKPMVAILGSILFSFMGVSIAGVHQRKLLRFANFNITESGSAKENKFEDVSIKIIDTSCIIDGRIEKLLYTGFIEGRILVPEFVLQELQILADNNNEQKRFKGRRGLDILHRMQESFPDNLFVYQSYYKKVSTVDAKLVDLAREINGILLTNDHNLSKVASLQKVAILNINDITEASRLIYLPQDILHLKIIKPGQETNQGVGYLEDGTIVVIEEGEKYIGKTVSVLVTSLFQTSTGRMVFAKAQSVIS</sequence>
<protein>
    <submittedName>
        <fullName evidence="3">Integral membrane protein (PIN domain superfamily)</fullName>
    </submittedName>
</protein>
<comment type="caution">
    <text evidence="3">The sequence shown here is derived from an EMBL/GenBank/DDBJ whole genome shotgun (WGS) entry which is preliminary data.</text>
</comment>
<dbReference type="InterPro" id="IPR029060">
    <property type="entry name" value="PIN-like_dom_sf"/>
</dbReference>
<evidence type="ECO:0000313" key="4">
    <source>
        <dbReference type="Proteomes" id="UP000028922"/>
    </source>
</evidence>
<proteinExistence type="predicted"/>
<feature type="transmembrane region" description="Helical" evidence="1">
    <location>
        <begin position="109"/>
        <end position="132"/>
    </location>
</feature>
<evidence type="ECO:0000259" key="2">
    <source>
        <dbReference type="SMART" id="SM00670"/>
    </source>
</evidence>
<feature type="transmembrane region" description="Helical" evidence="1">
    <location>
        <begin position="82"/>
        <end position="103"/>
    </location>
</feature>
<name>A0A086CFR6_9CHRO</name>
<dbReference type="SUPFAM" id="SSF88723">
    <property type="entry name" value="PIN domain-like"/>
    <property type="match status" value="1"/>
</dbReference>
<dbReference type="InterPro" id="IPR002716">
    <property type="entry name" value="PIN_dom"/>
</dbReference>
<feature type="transmembrane region" description="Helical" evidence="1">
    <location>
        <begin position="42"/>
        <end position="62"/>
    </location>
</feature>
<keyword evidence="1" id="KW-1133">Transmembrane helix</keyword>
<keyword evidence="1" id="KW-0812">Transmembrane</keyword>
<dbReference type="PANTHER" id="PTHR11603:SF147">
    <property type="entry name" value="MEMBRANE PROTEIN"/>
    <property type="match status" value="1"/>
</dbReference>
<evidence type="ECO:0000313" key="3">
    <source>
        <dbReference type="EMBL" id="KFF41030.1"/>
    </source>
</evidence>
<evidence type="ECO:0000256" key="1">
    <source>
        <dbReference type="SAM" id="Phobius"/>
    </source>
</evidence>
<accession>A0A086CFR6</accession>
<reference evidence="3 4" key="1">
    <citation type="submission" date="2014-08" db="EMBL/GenBank/DDBJ databases">
        <title>Comparative genomics reveals surprising divergence of two closely related strains of uncultivated UCYN-A cyanobacteria.</title>
        <authorList>
            <person name="Bombar D."/>
            <person name="Heller P."/>
            <person name="Sanchez-Baracaldo P."/>
            <person name="Carter B.J."/>
            <person name="Zert J.P."/>
        </authorList>
    </citation>
    <scope>NUCLEOTIDE SEQUENCE [LARGE SCALE GENOMIC DNA]</scope>
</reference>
<dbReference type="CDD" id="cd09877">
    <property type="entry name" value="PIN_YacL-like"/>
    <property type="match status" value="1"/>
</dbReference>
<dbReference type="AlphaFoldDB" id="A0A086CFR6"/>
<organism evidence="3 4">
    <name type="scientific">Candidatus Atelocyanobacterium thalassa isolate SIO64986</name>
    <dbReference type="NCBI Taxonomy" id="1527444"/>
    <lineage>
        <taxon>Bacteria</taxon>
        <taxon>Bacillati</taxon>
        <taxon>Cyanobacteriota</taxon>
        <taxon>Cyanophyceae</taxon>
        <taxon>Oscillatoriophycideae</taxon>
        <taxon>Chroococcales</taxon>
        <taxon>Aphanothecaceae</taxon>
        <taxon>Candidatus Atelocyanobacterium</taxon>
        <taxon>Candidatus Atelocyanobacterium thalassae</taxon>
    </lineage>
</organism>
<keyword evidence="1" id="KW-0472">Membrane</keyword>
<dbReference type="SMART" id="SM00670">
    <property type="entry name" value="PINc"/>
    <property type="match status" value="1"/>
</dbReference>
<dbReference type="PANTHER" id="PTHR11603">
    <property type="entry name" value="AAA FAMILY ATPASE"/>
    <property type="match status" value="1"/>
</dbReference>
<dbReference type="Proteomes" id="UP000028922">
    <property type="component" value="Unassembled WGS sequence"/>
</dbReference>